<dbReference type="PANTHER" id="PTHR38777:SF1">
    <property type="entry name" value="DNAK SUPPRESSOR PROTEIN"/>
    <property type="match status" value="1"/>
</dbReference>
<protein>
    <recommendedName>
        <fullName evidence="5">Zinc finger DksA/TraR C4-type domain-containing protein</fullName>
    </recommendedName>
</protein>
<gene>
    <name evidence="6" type="ORF">ED28_10755</name>
</gene>
<dbReference type="Proteomes" id="UP000288794">
    <property type="component" value="Unassembled WGS sequence"/>
</dbReference>
<evidence type="ECO:0000313" key="7">
    <source>
        <dbReference type="Proteomes" id="UP000288794"/>
    </source>
</evidence>
<dbReference type="EMBL" id="JMEE01000031">
    <property type="protein sequence ID" value="RWR02101.1"/>
    <property type="molecule type" value="Genomic_DNA"/>
</dbReference>
<name>A0A443ICU3_9GAMM</name>
<dbReference type="Pfam" id="PF01258">
    <property type="entry name" value="zf-dskA_traR"/>
    <property type="match status" value="1"/>
</dbReference>
<dbReference type="SUPFAM" id="SSF57716">
    <property type="entry name" value="Glucocorticoid receptor-like (DNA-binding domain)"/>
    <property type="match status" value="1"/>
</dbReference>
<proteinExistence type="predicted"/>
<dbReference type="PANTHER" id="PTHR38777">
    <property type="entry name" value="FELS-2 PROPHAGE PROTEIN"/>
    <property type="match status" value="1"/>
</dbReference>
<dbReference type="InterPro" id="IPR000962">
    <property type="entry name" value="Znf_DskA_TraR"/>
</dbReference>
<keyword evidence="2" id="KW-0863">Zinc-finger</keyword>
<evidence type="ECO:0000256" key="4">
    <source>
        <dbReference type="PROSITE-ProRule" id="PRU00510"/>
    </source>
</evidence>
<evidence type="ECO:0000313" key="6">
    <source>
        <dbReference type="EMBL" id="RWR02101.1"/>
    </source>
</evidence>
<keyword evidence="1" id="KW-0479">Metal-binding</keyword>
<comment type="caution">
    <text evidence="6">The sequence shown here is derived from an EMBL/GenBank/DDBJ whole genome shotgun (WGS) entry which is preliminary data.</text>
</comment>
<reference evidence="6 7" key="1">
    <citation type="submission" date="2014-04" db="EMBL/GenBank/DDBJ databases">
        <title>Draft genome sequence of Pantoea beijingensis strain LMG 27579, an emerging pathogen to Pleurotus eryngii with potential industrial application.</title>
        <authorList>
            <person name="Xu F."/>
            <person name="Liu Y."/>
            <person name="Wang S."/>
            <person name="Yin Y."/>
            <person name="Ma Y."/>
            <person name="Zhao S."/>
            <person name="Rong C."/>
        </authorList>
    </citation>
    <scope>NUCLEOTIDE SEQUENCE [LARGE SCALE GENOMIC DNA]</scope>
    <source>
        <strain evidence="6 7">LMG 27579</strain>
    </source>
</reference>
<organism evidence="6 7">
    <name type="scientific">[Pantoea] beijingensis</name>
    <dbReference type="NCBI Taxonomy" id="1324864"/>
    <lineage>
        <taxon>Bacteria</taxon>
        <taxon>Pseudomonadati</taxon>
        <taxon>Pseudomonadota</taxon>
        <taxon>Gammaproteobacteria</taxon>
        <taxon>Enterobacterales</taxon>
        <taxon>Erwiniaceae</taxon>
        <taxon>Erwinia</taxon>
    </lineage>
</organism>
<evidence type="ECO:0000256" key="1">
    <source>
        <dbReference type="ARBA" id="ARBA00022723"/>
    </source>
</evidence>
<dbReference type="NCBIfam" id="NF008243">
    <property type="entry name" value="PRK11019.1"/>
    <property type="match status" value="1"/>
</dbReference>
<feature type="domain" description="Zinc finger DksA/TraR C4-type" evidence="5">
    <location>
        <begin position="37"/>
        <end position="68"/>
    </location>
</feature>
<evidence type="ECO:0000256" key="2">
    <source>
        <dbReference type="ARBA" id="ARBA00022771"/>
    </source>
</evidence>
<accession>A0A443ICU3</accession>
<dbReference type="Gene3D" id="1.20.120.910">
    <property type="entry name" value="DksA, coiled-coil domain"/>
    <property type="match status" value="1"/>
</dbReference>
<evidence type="ECO:0000259" key="5">
    <source>
        <dbReference type="Pfam" id="PF01258"/>
    </source>
</evidence>
<feature type="zinc finger region" description="dksA C4-type" evidence="4">
    <location>
        <begin position="39"/>
        <end position="63"/>
    </location>
</feature>
<evidence type="ECO:0000256" key="3">
    <source>
        <dbReference type="ARBA" id="ARBA00022833"/>
    </source>
</evidence>
<dbReference type="GO" id="GO:0008270">
    <property type="term" value="F:zinc ion binding"/>
    <property type="evidence" value="ECO:0007669"/>
    <property type="project" value="UniProtKB-KW"/>
</dbReference>
<dbReference type="AlphaFoldDB" id="A0A443ICU3"/>
<sequence>MANGWAHDGAVQQQIDSTVDDAVQRARQNLHHGVSAEYCKACGEAIPEARRLALTGVQFCVQCQQAHDKKSSTMLYNRRGSKDSQLR</sequence>
<keyword evidence="3" id="KW-0862">Zinc</keyword>
<dbReference type="GO" id="GO:1900378">
    <property type="term" value="P:positive regulation of secondary metabolite biosynthetic process"/>
    <property type="evidence" value="ECO:0007669"/>
    <property type="project" value="TreeGrafter"/>
</dbReference>
<dbReference type="PROSITE" id="PS51128">
    <property type="entry name" value="ZF_DKSA_2"/>
    <property type="match status" value="1"/>
</dbReference>
<dbReference type="RefSeq" id="WP_128177805.1">
    <property type="nucleotide sequence ID" value="NZ_CP071409.1"/>
</dbReference>
<keyword evidence="7" id="KW-1185">Reference proteome</keyword>